<gene>
    <name evidence="1" type="ordered locus">BATR1942_03275</name>
</gene>
<dbReference type="Proteomes" id="UP000006867">
    <property type="component" value="Chromosome"/>
</dbReference>
<accession>A0ABN3ZBP7</accession>
<evidence type="ECO:0000313" key="1">
    <source>
        <dbReference type="EMBL" id="ADP31611.1"/>
    </source>
</evidence>
<dbReference type="EMBL" id="CP002207">
    <property type="protein sequence ID" value="ADP31611.1"/>
    <property type="molecule type" value="Genomic_DNA"/>
</dbReference>
<name>A0ABN3ZBP7_BACA1</name>
<evidence type="ECO:0000313" key="2">
    <source>
        <dbReference type="Proteomes" id="UP000006867"/>
    </source>
</evidence>
<sequence length="191" mass="22645">MDSMLIIGADEFFGLSLCERMMDEGNDVDVILASPDNENRRIYLEERLMWLGRNEHFRQLKNIGDKQYDKVCVQYGSGDFSADSFKNETVYILVYEHDRQKWEEEVKNDAVSCIILPRMYGPWKEEQEEKTENSFFVDDVADQLRNYLVSGTEKDRSKVIHLQVEEQTPEEEAKTKIIEWKRQFSSLFDKY</sequence>
<reference evidence="1 2" key="1">
    <citation type="journal article" date="2011" name="Front. Microbiol.">
        <title>Genomic signatures of strain selection and enhancement in Bacillus atrophaeus var. globigii, a historical biowarfare simulant.</title>
        <authorList>
            <person name="Gibbons H.S."/>
            <person name="Broomall S.M."/>
            <person name="McNew L.A."/>
            <person name="Daligault H."/>
            <person name="Chapman C."/>
            <person name="Bruce D."/>
            <person name="Karavis M."/>
            <person name="Krepps M."/>
            <person name="McGregor P.A."/>
            <person name="Hong C."/>
            <person name="Park K.H."/>
            <person name="Akmal A."/>
            <person name="Feldman A."/>
            <person name="Lin J.S."/>
            <person name="Chang W.E."/>
            <person name="Higgs B.W."/>
            <person name="Demirev P."/>
            <person name="Lindquist J."/>
            <person name="Liem A."/>
            <person name="Fochler E."/>
            <person name="Read T.D."/>
            <person name="Tapia R."/>
            <person name="Johnson S."/>
            <person name="Bishop-Lilly K.A."/>
            <person name="Detter C."/>
            <person name="Han C."/>
            <person name="Sozhamannan S."/>
            <person name="Rosenzweig C.N."/>
            <person name="Skowronski E.W."/>
        </authorList>
    </citation>
    <scope>NUCLEOTIDE SEQUENCE [LARGE SCALE GENOMIC DNA]</scope>
    <source>
        <strain evidence="1 2">1942</strain>
    </source>
</reference>
<dbReference type="RefSeq" id="WP_003327602.1">
    <property type="nucleotide sequence ID" value="NC_014639.1"/>
</dbReference>
<protein>
    <submittedName>
        <fullName evidence="1">NAD(P) binding enzyme</fullName>
    </submittedName>
</protein>
<proteinExistence type="predicted"/>
<keyword evidence="2" id="KW-1185">Reference proteome</keyword>
<organism evidence="1 2">
    <name type="scientific">Bacillus atrophaeus (strain 1942)</name>
    <dbReference type="NCBI Taxonomy" id="720555"/>
    <lineage>
        <taxon>Bacteria</taxon>
        <taxon>Bacillati</taxon>
        <taxon>Bacillota</taxon>
        <taxon>Bacilli</taxon>
        <taxon>Bacillales</taxon>
        <taxon>Bacillaceae</taxon>
        <taxon>Bacillus</taxon>
    </lineage>
</organism>